<evidence type="ECO:0000313" key="3">
    <source>
        <dbReference type="Proteomes" id="UP000053660"/>
    </source>
</evidence>
<accession>A0A0B1SNQ8</accession>
<organism evidence="2 3">
    <name type="scientific">Oesophagostomum dentatum</name>
    <name type="common">Nodular worm</name>
    <dbReference type="NCBI Taxonomy" id="61180"/>
    <lineage>
        <taxon>Eukaryota</taxon>
        <taxon>Metazoa</taxon>
        <taxon>Ecdysozoa</taxon>
        <taxon>Nematoda</taxon>
        <taxon>Chromadorea</taxon>
        <taxon>Rhabditida</taxon>
        <taxon>Rhabditina</taxon>
        <taxon>Rhabditomorpha</taxon>
        <taxon>Strongyloidea</taxon>
        <taxon>Strongylidae</taxon>
        <taxon>Oesophagostomum</taxon>
    </lineage>
</organism>
<reference evidence="2 3" key="1">
    <citation type="submission" date="2014-03" db="EMBL/GenBank/DDBJ databases">
        <title>Draft genome of the hookworm Oesophagostomum dentatum.</title>
        <authorList>
            <person name="Mitreva M."/>
        </authorList>
    </citation>
    <scope>NUCLEOTIDE SEQUENCE [LARGE SCALE GENOMIC DNA]</scope>
    <source>
        <strain evidence="2 3">OD-Hann</strain>
    </source>
</reference>
<evidence type="ECO:0000259" key="1">
    <source>
        <dbReference type="Pfam" id="PF10551"/>
    </source>
</evidence>
<feature type="domain" description="MULE transposase" evidence="1">
    <location>
        <begin position="102"/>
        <end position="186"/>
    </location>
</feature>
<dbReference type="InterPro" id="IPR018289">
    <property type="entry name" value="MULE_transposase_dom"/>
</dbReference>
<dbReference type="EMBL" id="KN559995">
    <property type="protein sequence ID" value="KHJ86569.1"/>
    <property type="molecule type" value="Genomic_DNA"/>
</dbReference>
<evidence type="ECO:0000313" key="2">
    <source>
        <dbReference type="EMBL" id="KHJ86569.1"/>
    </source>
</evidence>
<protein>
    <recommendedName>
        <fullName evidence="1">MULE transposase domain-containing protein</fullName>
    </recommendedName>
</protein>
<keyword evidence="3" id="KW-1185">Reference proteome</keyword>
<dbReference type="AlphaFoldDB" id="A0A0B1SNQ8"/>
<sequence>MSQFSVEEIEEVMDEFHGTGYLYRRRTIAKNVEKHGKPAVSLDDPPESLKTLMDGETFLQHSSPGFYVFYSKKTVKKAFENGLVALVADGIHKLPPQALGDNGELYTVHGICNGGVDVPLFHILTRRKNTKIYEEIFGMIKRELVTLGADVSSLRIILDFERAAHAGAKKHFPSENVEGCAFHLAQAWNRKAHSLGLRNEMKDRRVRRWWLTIKGLIFLPPHLHKKIPAYYRPTIPRSHQAYQKCNDFLKYLHDVWYRYPFKDTWYKWNKKELRTSNIAESYHKVLRVIITERQAPVRKTLMCLKGNNNRAMCVLRNLERGIVRPLRRKDAERRDRINRCMDEYNVPLNQPCPSTRMLIRYCQTMARFISDKVI</sequence>
<dbReference type="Pfam" id="PF10551">
    <property type="entry name" value="MULE"/>
    <property type="match status" value="1"/>
</dbReference>
<dbReference type="OrthoDB" id="5863410at2759"/>
<dbReference type="Proteomes" id="UP000053660">
    <property type="component" value="Unassembled WGS sequence"/>
</dbReference>
<gene>
    <name evidence="2" type="ORF">OESDEN_13674</name>
</gene>
<name>A0A0B1SNQ8_OESDE</name>
<proteinExistence type="predicted"/>